<reference evidence="3 4" key="1">
    <citation type="submission" date="2023-02" db="EMBL/GenBank/DDBJ databases">
        <title>Streptococcus sp. Genome Sequencing and Assembly.</title>
        <authorList>
            <person name="Shore S.M."/>
            <person name="Nicholson T.L."/>
        </authorList>
    </citation>
    <scope>NUCLEOTIDE SEQUENCE [LARGE SCALE GENOMIC DNA]</scope>
    <source>
        <strain evidence="3 4">29892</strain>
    </source>
</reference>
<dbReference type="Pfam" id="PF10088">
    <property type="entry name" value="DUF2326"/>
    <property type="match status" value="1"/>
</dbReference>
<dbReference type="EMBL" id="CP118734">
    <property type="protein sequence ID" value="WNY49800.1"/>
    <property type="molecule type" value="Genomic_DNA"/>
</dbReference>
<dbReference type="Gene3D" id="3.40.50.300">
    <property type="entry name" value="P-loop containing nucleotide triphosphate hydrolases"/>
    <property type="match status" value="1"/>
</dbReference>
<dbReference type="InterPro" id="IPR018760">
    <property type="entry name" value="DUF2326"/>
</dbReference>
<evidence type="ECO:0000313" key="4">
    <source>
        <dbReference type="Proteomes" id="UP001301526"/>
    </source>
</evidence>
<evidence type="ECO:0000259" key="2">
    <source>
        <dbReference type="Pfam" id="PF10088"/>
    </source>
</evidence>
<name>A0AA96VXI3_9STRE</name>
<organism evidence="3 4">
    <name type="scientific">Streptococcus iners subsp. hyiners</name>
    <dbReference type="NCBI Taxonomy" id="3028083"/>
    <lineage>
        <taxon>Bacteria</taxon>
        <taxon>Bacillati</taxon>
        <taxon>Bacillota</taxon>
        <taxon>Bacilli</taxon>
        <taxon>Lactobacillales</taxon>
        <taxon>Streptococcaceae</taxon>
        <taxon>Streptococcus</taxon>
        <taxon>Streptococcus iners</taxon>
    </lineage>
</organism>
<evidence type="ECO:0000313" key="3">
    <source>
        <dbReference type="EMBL" id="WNY49800.1"/>
    </source>
</evidence>
<feature type="domain" description="DUF2326" evidence="2">
    <location>
        <begin position="421"/>
        <end position="540"/>
    </location>
</feature>
<keyword evidence="1" id="KW-0175">Coiled coil</keyword>
<feature type="coiled-coil region" evidence="1">
    <location>
        <begin position="325"/>
        <end position="403"/>
    </location>
</feature>
<accession>A0AA96VXI3</accession>
<gene>
    <name evidence="3" type="ORF">PW220_03940</name>
</gene>
<keyword evidence="4" id="KW-1185">Reference proteome</keyword>
<protein>
    <submittedName>
        <fullName evidence="3">DUF2326 domain-containing protein</fullName>
    </submittedName>
</protein>
<evidence type="ECO:0000256" key="1">
    <source>
        <dbReference type="SAM" id="Coils"/>
    </source>
</evidence>
<dbReference type="AlphaFoldDB" id="A0AA96VXI3"/>
<feature type="coiled-coil region" evidence="1">
    <location>
        <begin position="206"/>
        <end position="276"/>
    </location>
</feature>
<proteinExistence type="predicted"/>
<dbReference type="RefSeq" id="WP_248054474.1">
    <property type="nucleotide sequence ID" value="NZ_CP118734.1"/>
</dbReference>
<dbReference type="InterPro" id="IPR027417">
    <property type="entry name" value="P-loop_NTPase"/>
</dbReference>
<dbReference type="Proteomes" id="UP001301526">
    <property type="component" value="Chromosome"/>
</dbReference>
<sequence length="547" mass="63658">MLKQISCDKFLEKGKIREPIVFHPGLNTVMGSENAANSIGKSTFLLIVDFIFGGSDYVEEAYDIVENVGHHTIKYEFVFDNQSYYFSRSTDNSTTFNKCDSNYTVIKRLDKEAYCQFLKQKYKMNYPFIQFRASISPFIRAWGRETIDNKKPLKAAKDSPDKQGIDTLLRLFNRYSEIEQQKKYIEDAEDRKKVFVAAQKYKFIATVQNKTEYKDNEKRIQELEQEINQLTRESDSGLVDLDSIQAQQLSELRHQLSDAKRQRSSLLSQKRSFEAERNPKRQQFQKDFESLQQFFPNVDIKTISEIESFHQQLTSVLSAEYRESAKTLQNLINLTNSQVNQLEDKISQISNVSNVSQSILEQYAYLQREITQLRDSNESFKQKEKLSDEIRALNNAYNQLMRAILDDIEERLNSRMSTINDKIYNGTKTSPKISLKSAKSYEFYTPQDRGTGSEYKGLILFDIAMLQLTNLPIIGHDSFFLKQIQDEGLEGILQCYLEQKKQVFITFDKEKSYSKKCQEILKQTEVLRLYPNGGELFGSAWNNKISE</sequence>